<dbReference type="Gene3D" id="3.80.10.10">
    <property type="entry name" value="Ribonuclease Inhibitor"/>
    <property type="match status" value="1"/>
</dbReference>
<dbReference type="AlphaFoldDB" id="B7FLZ5"/>
<dbReference type="Pfam" id="PF13855">
    <property type="entry name" value="LRR_8"/>
    <property type="match status" value="1"/>
</dbReference>
<dbReference type="SUPFAM" id="SSF52047">
    <property type="entry name" value="RNI-like"/>
    <property type="match status" value="1"/>
</dbReference>
<evidence type="ECO:0000313" key="1">
    <source>
        <dbReference type="EMBL" id="ACJ85778.1"/>
    </source>
</evidence>
<dbReference type="InterPro" id="IPR001611">
    <property type="entry name" value="Leu-rich_rpt"/>
</dbReference>
<sequence length="81" mass="8948">MCLNLSQNSNLTDKTVELIAGLTALVSLNLSNTRITSAGLQHLKTLKNLRSLTLESCKVTANDIKKFKLIHLPNLVSFRPE</sequence>
<accession>B7FLZ5</accession>
<dbReference type="ExpressionAtlas" id="B7FLZ5">
    <property type="expression patterns" value="differential"/>
</dbReference>
<organism evidence="1">
    <name type="scientific">Medicago truncatula</name>
    <name type="common">Barrel medic</name>
    <name type="synonym">Medicago tribuloides</name>
    <dbReference type="NCBI Taxonomy" id="3880"/>
    <lineage>
        <taxon>Eukaryota</taxon>
        <taxon>Viridiplantae</taxon>
        <taxon>Streptophyta</taxon>
        <taxon>Embryophyta</taxon>
        <taxon>Tracheophyta</taxon>
        <taxon>Spermatophyta</taxon>
        <taxon>Magnoliopsida</taxon>
        <taxon>eudicotyledons</taxon>
        <taxon>Gunneridae</taxon>
        <taxon>Pentapetalae</taxon>
        <taxon>rosids</taxon>
        <taxon>fabids</taxon>
        <taxon>Fabales</taxon>
        <taxon>Fabaceae</taxon>
        <taxon>Papilionoideae</taxon>
        <taxon>50 kb inversion clade</taxon>
        <taxon>NPAAA clade</taxon>
        <taxon>Hologalegina</taxon>
        <taxon>IRL clade</taxon>
        <taxon>Trifolieae</taxon>
        <taxon>Medicago</taxon>
    </lineage>
</organism>
<dbReference type="InterPro" id="IPR032675">
    <property type="entry name" value="LRR_dom_sf"/>
</dbReference>
<name>B7FLZ5_MEDTR</name>
<protein>
    <submittedName>
        <fullName evidence="1">Uncharacterized protein</fullName>
    </submittedName>
</protein>
<dbReference type="EMBL" id="BT053117">
    <property type="protein sequence ID" value="ACJ85778.1"/>
    <property type="molecule type" value="mRNA"/>
</dbReference>
<reference evidence="1" key="1">
    <citation type="submission" date="2008-12" db="EMBL/GenBank/DDBJ databases">
        <title>Medicago truncatula full length cdna cloning project.</title>
        <authorList>
            <person name="Moskal W."/>
            <person name="Chan A."/>
            <person name="Cheung F."/>
            <person name="Xiao Y."/>
            <person name="Town C.D."/>
        </authorList>
    </citation>
    <scope>NUCLEOTIDE SEQUENCE</scope>
</reference>
<proteinExistence type="evidence at transcript level"/>